<proteinExistence type="predicted"/>
<keyword evidence="2" id="KW-0472">Membrane</keyword>
<dbReference type="AlphaFoldDB" id="A0A8T0WR53"/>
<accession>A0A8T0WR53</accession>
<evidence type="ECO:0000313" key="3">
    <source>
        <dbReference type="EMBL" id="KAG2649478.1"/>
    </source>
</evidence>
<feature type="region of interest" description="Disordered" evidence="1">
    <location>
        <begin position="126"/>
        <end position="168"/>
    </location>
</feature>
<gene>
    <name evidence="3" type="ORF">PVAP13_1NG100219</name>
</gene>
<organism evidence="3 4">
    <name type="scientific">Panicum virgatum</name>
    <name type="common">Blackwell switchgrass</name>
    <dbReference type="NCBI Taxonomy" id="38727"/>
    <lineage>
        <taxon>Eukaryota</taxon>
        <taxon>Viridiplantae</taxon>
        <taxon>Streptophyta</taxon>
        <taxon>Embryophyta</taxon>
        <taxon>Tracheophyta</taxon>
        <taxon>Spermatophyta</taxon>
        <taxon>Magnoliopsida</taxon>
        <taxon>Liliopsida</taxon>
        <taxon>Poales</taxon>
        <taxon>Poaceae</taxon>
        <taxon>PACMAD clade</taxon>
        <taxon>Panicoideae</taxon>
        <taxon>Panicodae</taxon>
        <taxon>Paniceae</taxon>
        <taxon>Panicinae</taxon>
        <taxon>Panicum</taxon>
        <taxon>Panicum sect. Hiantes</taxon>
    </lineage>
</organism>
<sequence>MKRSRRILAAGYPLFHLLLSSVSQTVINGRVWQAIMVMAPRPFAVAVLISRAAAVALSAAALTCAFRAPDISGAGAGVAAPLLERPEAGLRRGSGLRGNSPAAMAQRLLRAGHRRVGGDAGAVRGRVKRHGGGGVLPGRHRRRRLAFPQGRAAAGREPPPRTPCRRGS</sequence>
<keyword evidence="2" id="KW-1133">Transmembrane helix</keyword>
<evidence type="ECO:0000256" key="2">
    <source>
        <dbReference type="SAM" id="Phobius"/>
    </source>
</evidence>
<keyword evidence="2" id="KW-0812">Transmembrane</keyword>
<dbReference type="EMBL" id="CM029038">
    <property type="protein sequence ID" value="KAG2649478.1"/>
    <property type="molecule type" value="Genomic_DNA"/>
</dbReference>
<evidence type="ECO:0000256" key="1">
    <source>
        <dbReference type="SAM" id="MobiDB-lite"/>
    </source>
</evidence>
<dbReference type="Proteomes" id="UP000823388">
    <property type="component" value="Chromosome 1N"/>
</dbReference>
<feature type="transmembrane region" description="Helical" evidence="2">
    <location>
        <begin position="43"/>
        <end position="66"/>
    </location>
</feature>
<name>A0A8T0WR53_PANVG</name>
<comment type="caution">
    <text evidence="3">The sequence shown here is derived from an EMBL/GenBank/DDBJ whole genome shotgun (WGS) entry which is preliminary data.</text>
</comment>
<evidence type="ECO:0000313" key="4">
    <source>
        <dbReference type="Proteomes" id="UP000823388"/>
    </source>
</evidence>
<protein>
    <submittedName>
        <fullName evidence="3">Uncharacterized protein</fullName>
    </submittedName>
</protein>
<keyword evidence="4" id="KW-1185">Reference proteome</keyword>
<reference evidence="3" key="1">
    <citation type="submission" date="2020-05" db="EMBL/GenBank/DDBJ databases">
        <title>WGS assembly of Panicum virgatum.</title>
        <authorList>
            <person name="Lovell J.T."/>
            <person name="Jenkins J."/>
            <person name="Shu S."/>
            <person name="Juenger T.E."/>
            <person name="Schmutz J."/>
        </authorList>
    </citation>
    <scope>NUCLEOTIDE SEQUENCE</scope>
    <source>
        <strain evidence="3">AP13</strain>
    </source>
</reference>